<evidence type="ECO:0000259" key="9">
    <source>
        <dbReference type="PROSITE" id="PS50113"/>
    </source>
</evidence>
<dbReference type="InterPro" id="IPR013655">
    <property type="entry name" value="PAS_fold_3"/>
</dbReference>
<evidence type="ECO:0000256" key="3">
    <source>
        <dbReference type="ARBA" id="ARBA00022553"/>
    </source>
</evidence>
<keyword evidence="5" id="KW-0418">Kinase</keyword>
<protein>
    <recommendedName>
        <fullName evidence="2">histidine kinase</fullName>
        <ecNumber evidence="2">2.7.13.3</ecNumber>
    </recommendedName>
</protein>
<dbReference type="InterPro" id="IPR036890">
    <property type="entry name" value="HATPase_C_sf"/>
</dbReference>
<keyword evidence="4" id="KW-0808">Transferase</keyword>
<feature type="domain" description="PAS" evidence="8">
    <location>
        <begin position="666"/>
        <end position="736"/>
    </location>
</feature>
<dbReference type="PANTHER" id="PTHR43304:SF1">
    <property type="entry name" value="PAC DOMAIN-CONTAINING PROTEIN"/>
    <property type="match status" value="1"/>
</dbReference>
<feature type="domain" description="PAC" evidence="9">
    <location>
        <begin position="991"/>
        <end position="1043"/>
    </location>
</feature>
<dbReference type="SUPFAM" id="SSF55874">
    <property type="entry name" value="ATPase domain of HSP90 chaperone/DNA topoisomerase II/histidine kinase"/>
    <property type="match status" value="1"/>
</dbReference>
<keyword evidence="3" id="KW-0597">Phosphoprotein</keyword>
<dbReference type="GO" id="GO:0000155">
    <property type="term" value="F:phosphorelay sensor kinase activity"/>
    <property type="evidence" value="ECO:0007669"/>
    <property type="project" value="InterPro"/>
</dbReference>
<dbReference type="Pfam" id="PF13426">
    <property type="entry name" value="PAS_9"/>
    <property type="match status" value="1"/>
</dbReference>
<dbReference type="SMART" id="SM00388">
    <property type="entry name" value="HisKA"/>
    <property type="match status" value="1"/>
</dbReference>
<evidence type="ECO:0000259" key="8">
    <source>
        <dbReference type="PROSITE" id="PS50112"/>
    </source>
</evidence>
<feature type="domain" description="PAS" evidence="8">
    <location>
        <begin position="310"/>
        <end position="357"/>
    </location>
</feature>
<dbReference type="PROSITE" id="PS50112">
    <property type="entry name" value="PAS"/>
    <property type="match status" value="6"/>
</dbReference>
<dbReference type="FunFam" id="3.30.450.20:FF:000099">
    <property type="entry name" value="Sensory box sensor histidine kinase"/>
    <property type="match status" value="5"/>
</dbReference>
<evidence type="ECO:0000313" key="11">
    <source>
        <dbReference type="Proteomes" id="UP000248616"/>
    </source>
</evidence>
<dbReference type="OrthoDB" id="9795133at2"/>
<comment type="catalytic activity">
    <reaction evidence="1">
        <text>ATP + protein L-histidine = ADP + protein N-phospho-L-histidine.</text>
        <dbReference type="EC" id="2.7.13.3"/>
    </reaction>
</comment>
<dbReference type="InterPro" id="IPR035965">
    <property type="entry name" value="PAS-like_dom_sf"/>
</dbReference>
<evidence type="ECO:0000256" key="2">
    <source>
        <dbReference type="ARBA" id="ARBA00012438"/>
    </source>
</evidence>
<proteinExistence type="predicted"/>
<gene>
    <name evidence="10" type="ORF">B5V02_27885</name>
</gene>
<feature type="domain" description="PAC" evidence="9">
    <location>
        <begin position="739"/>
        <end position="791"/>
    </location>
</feature>
<dbReference type="InterPro" id="IPR000014">
    <property type="entry name" value="PAS"/>
</dbReference>
<dbReference type="Gene3D" id="2.10.70.100">
    <property type="match status" value="3"/>
</dbReference>
<feature type="domain" description="Histidine kinase" evidence="7">
    <location>
        <begin position="1189"/>
        <end position="1405"/>
    </location>
</feature>
<dbReference type="InterPro" id="IPR052162">
    <property type="entry name" value="Sensor_kinase/Photoreceptor"/>
</dbReference>
<feature type="domain" description="PAC" evidence="9">
    <location>
        <begin position="360"/>
        <end position="412"/>
    </location>
</feature>
<dbReference type="InterPro" id="IPR005467">
    <property type="entry name" value="His_kinase_dom"/>
</dbReference>
<dbReference type="SUPFAM" id="SSF55785">
    <property type="entry name" value="PYP-like sensor domain (PAS domain)"/>
    <property type="match status" value="9"/>
</dbReference>
<dbReference type="SMART" id="SM00086">
    <property type="entry name" value="PAC"/>
    <property type="match status" value="9"/>
</dbReference>
<feature type="domain" description="PAC" evidence="9">
    <location>
        <begin position="1117"/>
        <end position="1169"/>
    </location>
</feature>
<evidence type="ECO:0000259" key="7">
    <source>
        <dbReference type="PROSITE" id="PS50109"/>
    </source>
</evidence>
<dbReference type="CDD" id="cd00130">
    <property type="entry name" value="PAS"/>
    <property type="match status" value="8"/>
</dbReference>
<evidence type="ECO:0000256" key="1">
    <source>
        <dbReference type="ARBA" id="ARBA00000085"/>
    </source>
</evidence>
<evidence type="ECO:0000256" key="6">
    <source>
        <dbReference type="SAM" id="MobiDB-lite"/>
    </source>
</evidence>
<dbReference type="EC" id="2.7.13.3" evidence="2"/>
<feature type="domain" description="PAS" evidence="8">
    <location>
        <begin position="1044"/>
        <end position="1114"/>
    </location>
</feature>
<comment type="caution">
    <text evidence="10">The sequence shown here is derived from an EMBL/GenBank/DDBJ whole genome shotgun (WGS) entry which is preliminary data.</text>
</comment>
<dbReference type="NCBIfam" id="TIGR00229">
    <property type="entry name" value="sensory_box"/>
    <property type="match status" value="9"/>
</dbReference>
<name>A0A2W7BZG9_9HYPH</name>
<feature type="domain" description="PAC" evidence="9">
    <location>
        <begin position="233"/>
        <end position="285"/>
    </location>
</feature>
<dbReference type="PANTHER" id="PTHR43304">
    <property type="entry name" value="PHYTOCHROME-LIKE PROTEIN CPH1"/>
    <property type="match status" value="1"/>
</dbReference>
<dbReference type="Gene3D" id="3.30.450.20">
    <property type="entry name" value="PAS domain"/>
    <property type="match status" value="9"/>
</dbReference>
<dbReference type="Proteomes" id="UP000248616">
    <property type="component" value="Unassembled WGS sequence"/>
</dbReference>
<feature type="domain" description="PAC" evidence="9">
    <location>
        <begin position="613"/>
        <end position="665"/>
    </location>
</feature>
<dbReference type="Pfam" id="PF02518">
    <property type="entry name" value="HATPase_c"/>
    <property type="match status" value="1"/>
</dbReference>
<feature type="domain" description="PAC" evidence="9">
    <location>
        <begin position="107"/>
        <end position="159"/>
    </location>
</feature>
<feature type="domain" description="PAC" evidence="9">
    <location>
        <begin position="866"/>
        <end position="918"/>
    </location>
</feature>
<feature type="region of interest" description="Disordered" evidence="6">
    <location>
        <begin position="1406"/>
        <end position="1443"/>
    </location>
</feature>
<dbReference type="PROSITE" id="PS50113">
    <property type="entry name" value="PAC"/>
    <property type="match status" value="9"/>
</dbReference>
<reference evidence="11" key="1">
    <citation type="submission" date="2017-03" db="EMBL/GenBank/DDBJ databases">
        <authorList>
            <person name="Safronova V.I."/>
            <person name="Sazanova A.L."/>
            <person name="Chirak E.R."/>
        </authorList>
    </citation>
    <scope>NUCLEOTIDE SEQUENCE [LARGE SCALE GENOMIC DNA]</scope>
    <source>
        <strain evidence="11">Ach-343</strain>
    </source>
</reference>
<sequence length="1443" mass="162939">MAVSGNRQVRIWSPAMERPVSKDGDGAEAAPFRSEQELRLLVETLPTLVWQAEPEGNIEYVNKRVLDYFGAPLDEITGWGWVDRVHPDDVAFKVKNWLANLETKSPSDVVCRFRGADGQHRWFNVRGAPLKGSDGRVLRWYGVLIDVDDQKNAEEAVRESEYKLRQIFETVPGLIWLAEPNGNMSYVNQRILDYISAPFEETIGSGWETFIHPDDRPETAKVFQQAIQNVTSYEIVHRLRRSDGAYRWHHTRAEPMRDQQGNVIQWYGLSVDIDEAKRAEDRLRRSEAILAAAQRLSHSGASAYNGSASLYWSEGAYRIWGFDPAQGIPDREAVFQRVHPDDRDRMRADIDRVLVDPTGSSNAFRIVLPDGTVRHLESIREPVFSASGEFLEIVSAQLDVTERKQAEQALRESEQKLRQIIETVPSLLWSLGPEGEQTRLNQRALDYIGVRFEDLVRLGWQKFLHPDDLAETAKAFSHAIQTGTSYEAVHRIRRADGEYRWHHARGEPLRDEQGCIVQWYGLSVDIDEAKKAEERLRRSEAHLAEAQRLSRIGATAANKSKVLFFSEEAYRIWGFDPSLGIPNFETMAGRLHPDDRDRVLAGVQLAFTEKRAYSHSYRIVLPDGTVKHLDSIGEPVLSASGELFEVVATQMDVTERKRAEEALRESEHRLRQIFETVPGLLWSTDPVGEPTQVNQRMLDYTGMRFEDFMNGGWEAFLYPDDFPETTRAFQNSVQTGTSYQATHRLRRADGEFRWHHTRGEPLRDRQGHIVQWYGLSVDIDEGKKAEEQLRRSEAYLAEAQRLSHSGVSAYNETKILYGSDETYRIWGFDPTEGVPSREAVFKRVHPLDVDRLNAVVQRAVGEKRGYEIGYRIILPDGTVKHLETIGHPMFSPSGELLEIVTTQLDVTERKRAEEGLRQSEAKFRDFAETASDWFWEIDADYKFTMLTENAFGSDAARRIGTSSLDYVLDLETEPEKWRAALAAIDAREPFRDFVFCAVGGDGAPMHVRASGKPLFDSNGEFLGYRGTSTDVTAMVRAQEALLESERRARSAIDGIAGLITVNDPSGNLETVNRQVLEYFGRSLEWLKNWGTNDVVHPEDLPRIFEIYKRATVSGIPFSYEVRLRRFDGEYRWFDNRGVPIRDDSGRIVRWYVLLTDIEDRIRALTRLDQMQSDFAHMNRVSVMGELAASLSHEITQPIAAARNNARAAIHFLDRNPPDLDEIREALASIVDDADRAGGIIDRIRDHIKKAPPRKSRFGLNEAIDEVIGLARSAITTNGVTARTRLAEALVPVEGDRVQLQQVVLNLILNAVEAMSTVEAGPRELLISAEQTQTGDVRVSVCDSGPGIDPDHLERVFQAFYTTKSNGVGMGLSISRSIIDAHGGQLWAETIASGGAAFRFSLPGAGRNLTNSRRSADRTGEPHGDTVSDAAHQTAYGGNKRPHR</sequence>
<evidence type="ECO:0000313" key="10">
    <source>
        <dbReference type="EMBL" id="PZV34928.1"/>
    </source>
</evidence>
<dbReference type="Pfam" id="PF00512">
    <property type="entry name" value="HisKA"/>
    <property type="match status" value="1"/>
</dbReference>
<evidence type="ECO:0000256" key="5">
    <source>
        <dbReference type="ARBA" id="ARBA00022777"/>
    </source>
</evidence>
<dbReference type="Gene3D" id="1.10.287.130">
    <property type="match status" value="1"/>
</dbReference>
<dbReference type="InterPro" id="IPR000700">
    <property type="entry name" value="PAS-assoc_C"/>
</dbReference>
<organism evidence="10 11">
    <name type="scientific">Mesorhizobium kowhaii</name>
    <dbReference type="NCBI Taxonomy" id="1300272"/>
    <lineage>
        <taxon>Bacteria</taxon>
        <taxon>Pseudomonadati</taxon>
        <taxon>Pseudomonadota</taxon>
        <taxon>Alphaproteobacteria</taxon>
        <taxon>Hyphomicrobiales</taxon>
        <taxon>Phyllobacteriaceae</taxon>
        <taxon>Mesorhizobium</taxon>
    </lineage>
</organism>
<dbReference type="SMART" id="SM00387">
    <property type="entry name" value="HATPase_c"/>
    <property type="match status" value="1"/>
</dbReference>
<feature type="domain" description="PAS" evidence="8">
    <location>
        <begin position="34"/>
        <end position="89"/>
    </location>
</feature>
<evidence type="ECO:0000256" key="4">
    <source>
        <dbReference type="ARBA" id="ARBA00022679"/>
    </source>
</evidence>
<accession>A0A2W7BZG9</accession>
<dbReference type="EMBL" id="MZXV01000062">
    <property type="protein sequence ID" value="PZV34928.1"/>
    <property type="molecule type" value="Genomic_DNA"/>
</dbReference>
<dbReference type="InterPro" id="IPR001610">
    <property type="entry name" value="PAC"/>
</dbReference>
<dbReference type="SUPFAM" id="SSF47384">
    <property type="entry name" value="Homodimeric domain of signal transducing histidine kinase"/>
    <property type="match status" value="1"/>
</dbReference>
<dbReference type="Pfam" id="PF08447">
    <property type="entry name" value="PAS_3"/>
    <property type="match status" value="8"/>
</dbReference>
<feature type="compositionally biased region" description="Basic and acidic residues" evidence="6">
    <location>
        <begin position="1413"/>
        <end position="1425"/>
    </location>
</feature>
<dbReference type="Gene3D" id="3.30.565.10">
    <property type="entry name" value="Histidine kinase-like ATPase, C-terminal domain"/>
    <property type="match status" value="1"/>
</dbReference>
<dbReference type="InterPro" id="IPR003594">
    <property type="entry name" value="HATPase_dom"/>
</dbReference>
<feature type="domain" description="PAC" evidence="9">
    <location>
        <begin position="486"/>
        <end position="538"/>
    </location>
</feature>
<dbReference type="PROSITE" id="PS50109">
    <property type="entry name" value="HIS_KIN"/>
    <property type="match status" value="1"/>
</dbReference>
<feature type="domain" description="PAS" evidence="8">
    <location>
        <begin position="160"/>
        <end position="230"/>
    </location>
</feature>
<feature type="domain" description="PAS" evidence="8">
    <location>
        <begin position="413"/>
        <end position="483"/>
    </location>
</feature>
<dbReference type="PRINTS" id="PR00344">
    <property type="entry name" value="BCTRLSENSOR"/>
</dbReference>
<dbReference type="InterPro" id="IPR003661">
    <property type="entry name" value="HisK_dim/P_dom"/>
</dbReference>
<dbReference type="InterPro" id="IPR004358">
    <property type="entry name" value="Sig_transdc_His_kin-like_C"/>
</dbReference>
<dbReference type="SMART" id="SM00091">
    <property type="entry name" value="PAS"/>
    <property type="match status" value="8"/>
</dbReference>
<keyword evidence="11" id="KW-1185">Reference proteome</keyword>
<dbReference type="InterPro" id="IPR036097">
    <property type="entry name" value="HisK_dim/P_sf"/>
</dbReference>